<feature type="region of interest" description="Disordered" evidence="6">
    <location>
        <begin position="1"/>
        <end position="25"/>
    </location>
</feature>
<gene>
    <name evidence="5 7" type="primary">queF</name>
    <name evidence="7" type="ORF">D1639_02380</name>
</gene>
<dbReference type="PANTHER" id="PTHR34354">
    <property type="entry name" value="NADPH-DEPENDENT 7-CYANO-7-DEAZAGUANINE REDUCTASE"/>
    <property type="match status" value="1"/>
</dbReference>
<dbReference type="EC" id="1.7.1.13" evidence="5"/>
<dbReference type="InterPro" id="IPR016856">
    <property type="entry name" value="QueF_type1"/>
</dbReference>
<keyword evidence="2 5" id="KW-0671">Queuosine biosynthesis</keyword>
<dbReference type="InterPro" id="IPR050084">
    <property type="entry name" value="NADPH_dep_7-cyano-7-deazaG_red"/>
</dbReference>
<sequence length="170" mass="19480">MSTTAQSGRSAQKTSDLTLLGNQGTHYPSDYDPGVLETFVNKHPDNDYFVKFNCPEFTSLCPITGQPDFATIYISYVPGERMVESKSLKLYLFSFRNHGDFHEDCMNIIMKDLVALMDPKYIEVWGKFTPRGGISIDPYVNYGRPGTPWEQVAWDRLSHHDLYPEKVDNR</sequence>
<dbReference type="InterPro" id="IPR029500">
    <property type="entry name" value="QueF"/>
</dbReference>
<evidence type="ECO:0000313" key="7">
    <source>
        <dbReference type="EMBL" id="NBI33898.1"/>
    </source>
</evidence>
<evidence type="ECO:0000256" key="4">
    <source>
        <dbReference type="ARBA" id="ARBA00023002"/>
    </source>
</evidence>
<dbReference type="GO" id="GO:0005737">
    <property type="term" value="C:cytoplasm"/>
    <property type="evidence" value="ECO:0007669"/>
    <property type="project" value="UniProtKB-SubCell"/>
</dbReference>
<accession>A0A7C9JMH7</accession>
<comment type="caution">
    <text evidence="7">The sequence shown here is derived from an EMBL/GenBank/DDBJ whole genome shotgun (WGS) entry which is preliminary data.</text>
</comment>
<proteinExistence type="inferred from homology"/>
<dbReference type="PANTHER" id="PTHR34354:SF1">
    <property type="entry name" value="NADPH-DEPENDENT 7-CYANO-7-DEAZAGUANINE REDUCTASE"/>
    <property type="match status" value="1"/>
</dbReference>
<dbReference type="GO" id="GO:0008616">
    <property type="term" value="P:tRNA queuosine(34) biosynthetic process"/>
    <property type="evidence" value="ECO:0007669"/>
    <property type="project" value="UniProtKB-UniRule"/>
</dbReference>
<comment type="function">
    <text evidence="5">Catalyzes the NADPH-dependent reduction of 7-cyano-7-deazaguanine (preQ0) to 7-aminomethyl-7-deazaguanine (preQ1).</text>
</comment>
<evidence type="ECO:0000256" key="5">
    <source>
        <dbReference type="HAMAP-Rule" id="MF_00818"/>
    </source>
</evidence>
<comment type="subcellular location">
    <subcellularLocation>
        <location evidence="5">Cytoplasm</location>
    </subcellularLocation>
</comment>
<keyword evidence="3 5" id="KW-0521">NADP</keyword>
<keyword evidence="1 5" id="KW-0963">Cytoplasm</keyword>
<protein>
    <recommendedName>
        <fullName evidence="5">NADPH-dependent 7-cyano-7-deazaguanine reductase</fullName>
        <ecNumber evidence="5">1.7.1.13</ecNumber>
    </recommendedName>
    <alternativeName>
        <fullName evidence="5">7-cyano-7-carbaguanine reductase</fullName>
    </alternativeName>
    <alternativeName>
        <fullName evidence="5">NADPH-dependent nitrile oxidoreductase</fullName>
    </alternativeName>
    <alternativeName>
        <fullName evidence="5">PreQ(0) reductase</fullName>
    </alternativeName>
</protein>
<feature type="binding site" evidence="5">
    <location>
        <begin position="83"/>
        <end position="85"/>
    </location>
    <ligand>
        <name>substrate</name>
    </ligand>
</feature>
<dbReference type="NCBIfam" id="TIGR03139">
    <property type="entry name" value="QueF-II"/>
    <property type="match status" value="1"/>
</dbReference>
<dbReference type="EMBL" id="QWKH01000009">
    <property type="protein sequence ID" value="NBI33898.1"/>
    <property type="molecule type" value="Genomic_DNA"/>
</dbReference>
<feature type="active site" description="Thioimide intermediate" evidence="5">
    <location>
        <position position="61"/>
    </location>
</feature>
<reference evidence="7" key="1">
    <citation type="submission" date="2018-08" db="EMBL/GenBank/DDBJ databases">
        <title>Murine metabolic-syndrome-specific gut microbial biobank.</title>
        <authorList>
            <person name="Liu C."/>
        </authorList>
    </citation>
    <scope>NUCLEOTIDE SEQUENCE [LARGE SCALE GENOMIC DNA]</scope>
    <source>
        <strain evidence="7">Z82</strain>
    </source>
</reference>
<feature type="active site" description="Proton donor" evidence="5">
    <location>
        <position position="68"/>
    </location>
</feature>
<evidence type="ECO:0000256" key="2">
    <source>
        <dbReference type="ARBA" id="ARBA00022785"/>
    </source>
</evidence>
<evidence type="ECO:0000256" key="3">
    <source>
        <dbReference type="ARBA" id="ARBA00022857"/>
    </source>
</evidence>
<organism evidence="7">
    <name type="scientific">Muribaculaceae bacterium Z82</name>
    <dbReference type="NCBI Taxonomy" id="2304548"/>
    <lineage>
        <taxon>Bacteria</taxon>
        <taxon>Pseudomonadati</taxon>
        <taxon>Bacteroidota</taxon>
        <taxon>Bacteroidia</taxon>
        <taxon>Bacteroidales</taxon>
        <taxon>Muribaculaceae</taxon>
    </lineage>
</organism>
<evidence type="ECO:0000256" key="6">
    <source>
        <dbReference type="SAM" id="MobiDB-lite"/>
    </source>
</evidence>
<dbReference type="SUPFAM" id="SSF55620">
    <property type="entry name" value="Tetrahydrobiopterin biosynthesis enzymes-like"/>
    <property type="match status" value="1"/>
</dbReference>
<dbReference type="Pfam" id="PF14489">
    <property type="entry name" value="QueF"/>
    <property type="match status" value="1"/>
</dbReference>
<dbReference type="UniPathway" id="UPA00392"/>
<dbReference type="InterPro" id="IPR043133">
    <property type="entry name" value="GTP-CH-I_C/QueF"/>
</dbReference>
<evidence type="ECO:0000256" key="1">
    <source>
        <dbReference type="ARBA" id="ARBA00022490"/>
    </source>
</evidence>
<dbReference type="HAMAP" id="MF_00818">
    <property type="entry name" value="QueF_type1"/>
    <property type="match status" value="1"/>
</dbReference>
<dbReference type="AlphaFoldDB" id="A0A7C9JMH7"/>
<comment type="catalytic activity">
    <reaction evidence="5">
        <text>7-aminomethyl-7-carbaguanine + 2 NADP(+) = 7-cyano-7-carbaguanine + 2 NADPH + 3 H(+)</text>
        <dbReference type="Rhea" id="RHEA:13409"/>
        <dbReference type="ChEBI" id="CHEBI:15378"/>
        <dbReference type="ChEBI" id="CHEBI:45075"/>
        <dbReference type="ChEBI" id="CHEBI:57783"/>
        <dbReference type="ChEBI" id="CHEBI:58349"/>
        <dbReference type="ChEBI" id="CHEBI:58703"/>
        <dbReference type="EC" id="1.7.1.13"/>
    </reaction>
</comment>
<keyword evidence="4 5" id="KW-0560">Oxidoreductase</keyword>
<comment type="pathway">
    <text evidence="5">tRNA modification; tRNA-queuosine biosynthesis.</text>
</comment>
<dbReference type="GO" id="GO:0033739">
    <property type="term" value="F:preQ1 synthase activity"/>
    <property type="evidence" value="ECO:0007669"/>
    <property type="project" value="UniProtKB-UniRule"/>
</dbReference>
<dbReference type="Gene3D" id="3.30.1130.10">
    <property type="match status" value="1"/>
</dbReference>
<comment type="similarity">
    <text evidence="5">Belongs to the GTP cyclohydrolase I family. QueF type 1 subfamily.</text>
</comment>
<name>A0A7C9JMH7_9BACT</name>
<feature type="binding site" evidence="5">
    <location>
        <begin position="102"/>
        <end position="103"/>
    </location>
    <ligand>
        <name>substrate</name>
    </ligand>
</feature>